<keyword evidence="3" id="KW-0489">Methyltransferase</keyword>
<dbReference type="RefSeq" id="WP_348268526.1">
    <property type="nucleotide sequence ID" value="NZ_CP121194.1"/>
</dbReference>
<evidence type="ECO:0000313" key="3">
    <source>
        <dbReference type="EMBL" id="XBH14467.1"/>
    </source>
</evidence>
<evidence type="ECO:0000259" key="1">
    <source>
        <dbReference type="Pfam" id="PF08241"/>
    </source>
</evidence>
<dbReference type="Gene3D" id="3.40.50.150">
    <property type="entry name" value="Vaccinia Virus protein VP39"/>
    <property type="match status" value="1"/>
</dbReference>
<dbReference type="InterPro" id="IPR013216">
    <property type="entry name" value="Methyltransf_11"/>
</dbReference>
<protein>
    <submittedName>
        <fullName evidence="3">Methyltransferase domain-containing protein</fullName>
    </submittedName>
</protein>
<keyword evidence="3" id="KW-0808">Transferase</keyword>
<organism evidence="3">
    <name type="scientific">Edaphobacter paludis</name>
    <dbReference type="NCBI Taxonomy" id="3035702"/>
    <lineage>
        <taxon>Bacteria</taxon>
        <taxon>Pseudomonadati</taxon>
        <taxon>Acidobacteriota</taxon>
        <taxon>Terriglobia</taxon>
        <taxon>Terriglobales</taxon>
        <taxon>Acidobacteriaceae</taxon>
        <taxon>Edaphobacter</taxon>
    </lineage>
</organism>
<dbReference type="KEGG" id="epl:P4G45_04745"/>
<name>A0AAU7D8R2_9BACT</name>
<evidence type="ECO:0000313" key="2">
    <source>
        <dbReference type="EMBL" id="XBH11038.1"/>
    </source>
</evidence>
<reference evidence="3" key="1">
    <citation type="submission" date="2023-03" db="EMBL/GenBank/DDBJ databases">
        <title>Edaphobacter sp.</title>
        <authorList>
            <person name="Huber K.J."/>
            <person name="Papendorf J."/>
            <person name="Pilke C."/>
            <person name="Bunk B."/>
            <person name="Sproeer C."/>
            <person name="Pester M."/>
        </authorList>
    </citation>
    <scope>NUCLEOTIDE SEQUENCE</scope>
    <source>
        <strain evidence="2">DSM 109919</strain>
        <strain evidence="3">DSM 109920</strain>
    </source>
</reference>
<accession>A0AAU7D1K4</accession>
<dbReference type="CDD" id="cd02440">
    <property type="entry name" value="AdoMet_MTases"/>
    <property type="match status" value="1"/>
</dbReference>
<dbReference type="AlphaFoldDB" id="A0AAU7D8R2"/>
<sequence length="252" mass="27995">MSKKPTPIRPRDLLKATSTPIHPFDQIHGVETSGLVPAANLITGHPNDEHVTAYYGVAPSILRTLIDLWRETPPPEPIHSYTFIDIGAGKGRAMLVASELAFRQVIGIELNPTMAEAARRNLAHWHQSHTTDATAPRLTPIQLLEQDALTFDFPSTPSLIFLFHPFEAPVLKQLLRRIETQFAKRPGTLDILYVNAECRTILDKHPAFTRLFSGPVAMSPEDHAADLAAIAQQEEYGSTGDEECAIYRYTGR</sequence>
<dbReference type="EMBL" id="CP121195">
    <property type="protein sequence ID" value="XBH14467.1"/>
    <property type="molecule type" value="Genomic_DNA"/>
</dbReference>
<feature type="domain" description="Methyltransferase type 11" evidence="1">
    <location>
        <begin position="84"/>
        <end position="149"/>
    </location>
</feature>
<dbReference type="InterPro" id="IPR029063">
    <property type="entry name" value="SAM-dependent_MTases_sf"/>
</dbReference>
<dbReference type="GO" id="GO:0008757">
    <property type="term" value="F:S-adenosylmethionine-dependent methyltransferase activity"/>
    <property type="evidence" value="ECO:0007669"/>
    <property type="project" value="InterPro"/>
</dbReference>
<proteinExistence type="predicted"/>
<dbReference type="GO" id="GO:0032259">
    <property type="term" value="P:methylation"/>
    <property type="evidence" value="ECO:0007669"/>
    <property type="project" value="UniProtKB-KW"/>
</dbReference>
<accession>A0AAU7D8R2</accession>
<dbReference type="EMBL" id="CP121194">
    <property type="protein sequence ID" value="XBH11038.1"/>
    <property type="molecule type" value="Genomic_DNA"/>
</dbReference>
<dbReference type="Pfam" id="PF08241">
    <property type="entry name" value="Methyltransf_11"/>
    <property type="match status" value="1"/>
</dbReference>
<gene>
    <name evidence="2" type="ORF">P4G45_04745</name>
    <name evidence="3" type="ORF">P8936_04710</name>
</gene>
<dbReference type="SUPFAM" id="SSF53335">
    <property type="entry name" value="S-adenosyl-L-methionine-dependent methyltransferases"/>
    <property type="match status" value="1"/>
</dbReference>